<organism evidence="1 2">
    <name type="scientific">Marasmiellus scandens</name>
    <dbReference type="NCBI Taxonomy" id="2682957"/>
    <lineage>
        <taxon>Eukaryota</taxon>
        <taxon>Fungi</taxon>
        <taxon>Dikarya</taxon>
        <taxon>Basidiomycota</taxon>
        <taxon>Agaricomycotina</taxon>
        <taxon>Agaricomycetes</taxon>
        <taxon>Agaricomycetidae</taxon>
        <taxon>Agaricales</taxon>
        <taxon>Marasmiineae</taxon>
        <taxon>Omphalotaceae</taxon>
        <taxon>Marasmiellus</taxon>
    </lineage>
</organism>
<dbReference type="Proteomes" id="UP001498398">
    <property type="component" value="Unassembled WGS sequence"/>
</dbReference>
<dbReference type="EMBL" id="JBANRG010000011">
    <property type="protein sequence ID" value="KAK7462266.1"/>
    <property type="molecule type" value="Genomic_DNA"/>
</dbReference>
<evidence type="ECO:0000313" key="1">
    <source>
        <dbReference type="EMBL" id="KAK7462266.1"/>
    </source>
</evidence>
<comment type="caution">
    <text evidence="1">The sequence shown here is derived from an EMBL/GenBank/DDBJ whole genome shotgun (WGS) entry which is preliminary data.</text>
</comment>
<evidence type="ECO:0000313" key="2">
    <source>
        <dbReference type="Proteomes" id="UP001498398"/>
    </source>
</evidence>
<sequence length="175" mass="18727">MGTRSKISSVLVPRCLSQLDDDGIAGYSLQENPASLRIIRLDSSEGWSERGSCYESEWCWDWDGVTSASVVSAFPDGIGAIFSTTSADMGARVCVRSFFLSQAQAGAASPRNRKSILDKNKPKLVFRDIIQELSVGKGSVSSLCGTREEGGSVGRIMDMISLKTFLASGCGGTRN</sequence>
<reference evidence="1 2" key="1">
    <citation type="submission" date="2024-01" db="EMBL/GenBank/DDBJ databases">
        <title>A draft genome for the cacao thread blight pathogen Marasmiellus scandens.</title>
        <authorList>
            <person name="Baruah I.K."/>
            <person name="Leung J."/>
            <person name="Bukari Y."/>
            <person name="Amoako-Attah I."/>
            <person name="Meinhardt L.W."/>
            <person name="Bailey B.A."/>
            <person name="Cohen S.P."/>
        </authorList>
    </citation>
    <scope>NUCLEOTIDE SEQUENCE [LARGE SCALE GENOMIC DNA]</scope>
    <source>
        <strain evidence="1 2">GH-19</strain>
    </source>
</reference>
<proteinExistence type="predicted"/>
<protein>
    <submittedName>
        <fullName evidence="1">Uncharacterized protein</fullName>
    </submittedName>
</protein>
<name>A0ABR1JJJ8_9AGAR</name>
<keyword evidence="2" id="KW-1185">Reference proteome</keyword>
<gene>
    <name evidence="1" type="ORF">VKT23_007867</name>
</gene>
<accession>A0ABR1JJJ8</accession>